<dbReference type="RefSeq" id="WP_150863320.1">
    <property type="nucleotide sequence ID" value="NZ_VYXP01000003.1"/>
</dbReference>
<dbReference type="GO" id="GO:0004148">
    <property type="term" value="F:dihydrolipoyl dehydrogenase (NADH) activity"/>
    <property type="evidence" value="ECO:0007669"/>
    <property type="project" value="UniProtKB-EC"/>
</dbReference>
<dbReference type="Pfam" id="PF02852">
    <property type="entry name" value="Pyr_redox_dim"/>
    <property type="match status" value="1"/>
</dbReference>
<dbReference type="InterPro" id="IPR036188">
    <property type="entry name" value="FAD/NAD-bd_sf"/>
</dbReference>
<keyword evidence="7" id="KW-1185">Reference proteome</keyword>
<dbReference type="Gene3D" id="3.30.390.30">
    <property type="match status" value="1"/>
</dbReference>
<dbReference type="GO" id="GO:0050660">
    <property type="term" value="F:flavin adenine dinucleotide binding"/>
    <property type="evidence" value="ECO:0007669"/>
    <property type="project" value="TreeGrafter"/>
</dbReference>
<dbReference type="Gene3D" id="3.50.50.60">
    <property type="entry name" value="FAD/NAD(P)-binding domain"/>
    <property type="match status" value="2"/>
</dbReference>
<name>A0A5N0TCY1_9GAMM</name>
<dbReference type="InterPro" id="IPR023753">
    <property type="entry name" value="FAD/NAD-binding_dom"/>
</dbReference>
<dbReference type="PRINTS" id="PR00368">
    <property type="entry name" value="FADPNR"/>
</dbReference>
<dbReference type="GO" id="GO:0003955">
    <property type="term" value="F:NAD(P)H dehydrogenase (quinone) activity"/>
    <property type="evidence" value="ECO:0007669"/>
    <property type="project" value="TreeGrafter"/>
</dbReference>
<evidence type="ECO:0000259" key="5">
    <source>
        <dbReference type="Pfam" id="PF07992"/>
    </source>
</evidence>
<feature type="domain" description="Pyridine nucleotide-disulphide oxidoreductase dimerisation" evidence="4">
    <location>
        <begin position="348"/>
        <end position="452"/>
    </location>
</feature>
<evidence type="ECO:0000256" key="1">
    <source>
        <dbReference type="ARBA" id="ARBA00001974"/>
    </source>
</evidence>
<evidence type="ECO:0000256" key="3">
    <source>
        <dbReference type="ARBA" id="ARBA00022827"/>
    </source>
</evidence>
<dbReference type="Pfam" id="PF07992">
    <property type="entry name" value="Pyr_redox_2"/>
    <property type="match status" value="1"/>
</dbReference>
<evidence type="ECO:0000259" key="4">
    <source>
        <dbReference type="Pfam" id="PF02852"/>
    </source>
</evidence>
<keyword evidence="6" id="KW-0560">Oxidoreductase</keyword>
<evidence type="ECO:0000313" key="7">
    <source>
        <dbReference type="Proteomes" id="UP000325372"/>
    </source>
</evidence>
<evidence type="ECO:0000256" key="2">
    <source>
        <dbReference type="ARBA" id="ARBA00022630"/>
    </source>
</evidence>
<organism evidence="6 7">
    <name type="scientific">Marinihelvus fidelis</name>
    <dbReference type="NCBI Taxonomy" id="2613842"/>
    <lineage>
        <taxon>Bacteria</taxon>
        <taxon>Pseudomonadati</taxon>
        <taxon>Pseudomonadota</taxon>
        <taxon>Gammaproteobacteria</taxon>
        <taxon>Chromatiales</taxon>
        <taxon>Wenzhouxiangellaceae</taxon>
        <taxon>Marinihelvus</taxon>
    </lineage>
</organism>
<dbReference type="EMBL" id="VYXP01000003">
    <property type="protein sequence ID" value="KAA9132611.1"/>
    <property type="molecule type" value="Genomic_DNA"/>
</dbReference>
<protein>
    <submittedName>
        <fullName evidence="6">Dihydrolipoyl dehydrogenase</fullName>
        <ecNumber evidence="6">1.8.1.4</ecNumber>
    </submittedName>
</protein>
<accession>A0A5N0TCY1</accession>
<dbReference type="AlphaFoldDB" id="A0A5N0TCY1"/>
<comment type="cofactor">
    <cofactor evidence="1">
        <name>FAD</name>
        <dbReference type="ChEBI" id="CHEBI:57692"/>
    </cofactor>
</comment>
<feature type="domain" description="FAD/NAD(P)-binding" evidence="5">
    <location>
        <begin position="7"/>
        <end position="325"/>
    </location>
</feature>
<reference evidence="6 7" key="1">
    <citation type="submission" date="2019-09" db="EMBL/GenBank/DDBJ databases">
        <title>Wenzhouxiangella sp. Genome sequencing and assembly.</title>
        <authorList>
            <person name="Zhang R."/>
        </authorList>
    </citation>
    <scope>NUCLEOTIDE SEQUENCE [LARGE SCALE GENOMIC DNA]</scope>
    <source>
        <strain evidence="6 7">W260</strain>
    </source>
</reference>
<dbReference type="PANTHER" id="PTHR43014">
    <property type="entry name" value="MERCURIC REDUCTASE"/>
    <property type="match status" value="1"/>
</dbReference>
<dbReference type="NCBIfam" id="NF004939">
    <property type="entry name" value="PRK06292.1-1"/>
    <property type="match status" value="1"/>
</dbReference>
<dbReference type="Proteomes" id="UP000325372">
    <property type="component" value="Unassembled WGS sequence"/>
</dbReference>
<dbReference type="InterPro" id="IPR004099">
    <property type="entry name" value="Pyr_nucl-diS_OxRdtase_dimer"/>
</dbReference>
<dbReference type="EC" id="1.8.1.4" evidence="6"/>
<dbReference type="PRINTS" id="PR00411">
    <property type="entry name" value="PNDRDTASEI"/>
</dbReference>
<dbReference type="InterPro" id="IPR016156">
    <property type="entry name" value="FAD/NAD-linked_Rdtase_dimer_sf"/>
</dbReference>
<proteinExistence type="predicted"/>
<comment type="caution">
    <text evidence="6">The sequence shown here is derived from an EMBL/GenBank/DDBJ whole genome shotgun (WGS) entry which is preliminary data.</text>
</comment>
<keyword evidence="2" id="KW-0285">Flavoprotein</keyword>
<dbReference type="SUPFAM" id="SSF51905">
    <property type="entry name" value="FAD/NAD(P)-binding domain"/>
    <property type="match status" value="1"/>
</dbReference>
<gene>
    <name evidence="6" type="ORF">F3N42_05165</name>
</gene>
<dbReference type="SUPFAM" id="SSF55424">
    <property type="entry name" value="FAD/NAD-linked reductases, dimerisation (C-terminal) domain"/>
    <property type="match status" value="1"/>
</dbReference>
<sequence length="477" mass="51241">MDIREVDVAIIGAGTAGLNARREVEKAGKTPLMIESGAYGTTCARVGCMPSKLLIAAADAAHHVAGAGQFGIEVDGWQVDAGRVFERVRAERDRFVGFVVSDTEEIPAEQRLMGHAVFTGPTTLRVDDQVEVRAGAVVVAAGSAPFVPPPYDAIRDHVLVNDDIFELESLPQSLAVVGTGIIGLELGQAMQRLGTQVTFFSPFEDIGPFTDPEVRRVTRDVLGEELELAVGTEMLAAEPVDGGVRLHWRDSAGVEHERIYEKVLVAAGRRANYAGLGLENTGLALDQRGFPSWDPRTAQAGDAPIFFAGDVSGHRPLLHEASDEGRIAGANAARFPDVTAHVRRTAIAVAFTEPNMAMVGKAWSQLEPDSFAVGEVSFANQGRSRVMGINQGLLRVYADRETCTLVGAEMLGPRAEHLAHLLAWSIQQRLTVTQALQMPFYHPVIEEGLRTALRDLACKLRLTGACRGEDLATAPGN</sequence>
<dbReference type="PANTHER" id="PTHR43014:SF4">
    <property type="entry name" value="PYRIDINE NUCLEOTIDE-DISULFIDE OXIDOREDUCTASE RCLA-RELATED"/>
    <property type="match status" value="1"/>
</dbReference>
<evidence type="ECO:0000313" key="6">
    <source>
        <dbReference type="EMBL" id="KAA9132611.1"/>
    </source>
</evidence>
<keyword evidence="3" id="KW-0274">FAD</keyword>